<evidence type="ECO:0000313" key="3">
    <source>
        <dbReference type="Proteomes" id="UP001372834"/>
    </source>
</evidence>
<feature type="region of interest" description="Disordered" evidence="1">
    <location>
        <begin position="17"/>
        <end position="43"/>
    </location>
</feature>
<dbReference type="Proteomes" id="UP001372834">
    <property type="component" value="Unassembled WGS sequence"/>
</dbReference>
<sequence length="103" mass="11931">MKKITMRNSLVRYQPTAGWTFSGSRPTGPPGGKHTVRESEQVEEDDDFIFPEGVQLSDWRNVKESQRPLDCSICIAKERKIITQRNYSKVLEEESQVKKRMKS</sequence>
<proteinExistence type="predicted"/>
<dbReference type="AlphaFoldDB" id="A0AAN8P9M6"/>
<accession>A0AAN8P9M6</accession>
<dbReference type="EMBL" id="JAWJWE010000038">
    <property type="protein sequence ID" value="KAK6622813.1"/>
    <property type="molecule type" value="Genomic_DNA"/>
</dbReference>
<organism evidence="2 3">
    <name type="scientific">Polyplax serrata</name>
    <name type="common">Common mouse louse</name>
    <dbReference type="NCBI Taxonomy" id="468196"/>
    <lineage>
        <taxon>Eukaryota</taxon>
        <taxon>Metazoa</taxon>
        <taxon>Ecdysozoa</taxon>
        <taxon>Arthropoda</taxon>
        <taxon>Hexapoda</taxon>
        <taxon>Insecta</taxon>
        <taxon>Pterygota</taxon>
        <taxon>Neoptera</taxon>
        <taxon>Paraneoptera</taxon>
        <taxon>Psocodea</taxon>
        <taxon>Troctomorpha</taxon>
        <taxon>Phthiraptera</taxon>
        <taxon>Anoplura</taxon>
        <taxon>Polyplacidae</taxon>
        <taxon>Polyplax</taxon>
    </lineage>
</organism>
<gene>
    <name evidence="2" type="ORF">RUM43_008656</name>
</gene>
<protein>
    <submittedName>
        <fullName evidence="2">Uncharacterized protein</fullName>
    </submittedName>
</protein>
<evidence type="ECO:0000313" key="2">
    <source>
        <dbReference type="EMBL" id="KAK6622813.1"/>
    </source>
</evidence>
<comment type="caution">
    <text evidence="2">The sequence shown here is derived from an EMBL/GenBank/DDBJ whole genome shotgun (WGS) entry which is preliminary data.</text>
</comment>
<reference evidence="2 3" key="1">
    <citation type="submission" date="2023-10" db="EMBL/GenBank/DDBJ databases">
        <title>Genomes of two closely related lineages of the louse Polyplax serrata with different host specificities.</title>
        <authorList>
            <person name="Martinu J."/>
            <person name="Tarabai H."/>
            <person name="Stefka J."/>
            <person name="Hypsa V."/>
        </authorList>
    </citation>
    <scope>NUCLEOTIDE SEQUENCE [LARGE SCALE GENOMIC DNA]</scope>
    <source>
        <strain evidence="2">HR10_N</strain>
    </source>
</reference>
<evidence type="ECO:0000256" key="1">
    <source>
        <dbReference type="SAM" id="MobiDB-lite"/>
    </source>
</evidence>
<name>A0AAN8P9M6_POLSC</name>